<gene>
    <name evidence="1" type="ORF">FOJ82_04875</name>
</gene>
<dbReference type="AlphaFoldDB" id="A0A553K662"/>
<dbReference type="OrthoDB" id="3732517at2"/>
<dbReference type="RefSeq" id="WP_143937281.1">
    <property type="nucleotide sequence ID" value="NZ_VKKG01000001.1"/>
</dbReference>
<protein>
    <recommendedName>
        <fullName evidence="3">ESX-1 secretion-associated protein</fullName>
    </recommendedName>
</protein>
<proteinExistence type="predicted"/>
<sequence length="109" mass="11266">MVEVRFDPQSWDDGARRVTAGAQDFAATANATLARVSDLGRLGCNDGGTLADAALGMVFPALFQAVQETVAGISEGLAQEAGNMQVTGTNYRTVEESNTATAATINEGL</sequence>
<evidence type="ECO:0000313" key="1">
    <source>
        <dbReference type="EMBL" id="TRY20197.1"/>
    </source>
</evidence>
<dbReference type="Proteomes" id="UP000317638">
    <property type="component" value="Unassembled WGS sequence"/>
</dbReference>
<evidence type="ECO:0008006" key="3">
    <source>
        <dbReference type="Google" id="ProtNLM"/>
    </source>
</evidence>
<reference evidence="1 2" key="1">
    <citation type="submission" date="2019-07" db="EMBL/GenBank/DDBJ databases">
        <authorList>
            <person name="Zhou L.-Y."/>
        </authorList>
    </citation>
    <scope>NUCLEOTIDE SEQUENCE [LARGE SCALE GENOMIC DNA]</scope>
    <source>
        <strain evidence="1 2">YIM 101269</strain>
    </source>
</reference>
<organism evidence="1 2">
    <name type="scientific">Tessaracoccus rhinocerotis</name>
    <dbReference type="NCBI Taxonomy" id="1689449"/>
    <lineage>
        <taxon>Bacteria</taxon>
        <taxon>Bacillati</taxon>
        <taxon>Actinomycetota</taxon>
        <taxon>Actinomycetes</taxon>
        <taxon>Propionibacteriales</taxon>
        <taxon>Propionibacteriaceae</taxon>
        <taxon>Tessaracoccus</taxon>
    </lineage>
</organism>
<name>A0A553K662_9ACTN</name>
<evidence type="ECO:0000313" key="2">
    <source>
        <dbReference type="Proteomes" id="UP000317638"/>
    </source>
</evidence>
<dbReference type="EMBL" id="VKKG01000001">
    <property type="protein sequence ID" value="TRY20197.1"/>
    <property type="molecule type" value="Genomic_DNA"/>
</dbReference>
<comment type="caution">
    <text evidence="1">The sequence shown here is derived from an EMBL/GenBank/DDBJ whole genome shotgun (WGS) entry which is preliminary data.</text>
</comment>
<keyword evidence="2" id="KW-1185">Reference proteome</keyword>
<accession>A0A553K662</accession>